<feature type="compositionally biased region" description="Low complexity" evidence="1">
    <location>
        <begin position="111"/>
        <end position="122"/>
    </location>
</feature>
<feature type="compositionally biased region" description="Basic residues" evidence="1">
    <location>
        <begin position="329"/>
        <end position="340"/>
    </location>
</feature>
<feature type="compositionally biased region" description="Low complexity" evidence="1">
    <location>
        <begin position="365"/>
        <end position="381"/>
    </location>
</feature>
<feature type="compositionally biased region" description="Low complexity" evidence="1">
    <location>
        <begin position="392"/>
        <end position="408"/>
    </location>
</feature>
<feature type="transmembrane region" description="Helical" evidence="2">
    <location>
        <begin position="203"/>
        <end position="227"/>
    </location>
</feature>
<reference evidence="3" key="1">
    <citation type="submission" date="2023-08" db="EMBL/GenBank/DDBJ databases">
        <authorList>
            <person name="Audoor S."/>
            <person name="Bilcke G."/>
        </authorList>
    </citation>
    <scope>NUCLEOTIDE SEQUENCE</scope>
</reference>
<feature type="region of interest" description="Disordered" evidence="1">
    <location>
        <begin position="329"/>
        <end position="413"/>
    </location>
</feature>
<protein>
    <submittedName>
        <fullName evidence="3">Uncharacterized protein</fullName>
    </submittedName>
</protein>
<dbReference type="Proteomes" id="UP001295423">
    <property type="component" value="Unassembled WGS sequence"/>
</dbReference>
<evidence type="ECO:0000313" key="3">
    <source>
        <dbReference type="EMBL" id="CAJ1932471.1"/>
    </source>
</evidence>
<organism evidence="3 4">
    <name type="scientific">Cylindrotheca closterium</name>
    <dbReference type="NCBI Taxonomy" id="2856"/>
    <lineage>
        <taxon>Eukaryota</taxon>
        <taxon>Sar</taxon>
        <taxon>Stramenopiles</taxon>
        <taxon>Ochrophyta</taxon>
        <taxon>Bacillariophyta</taxon>
        <taxon>Bacillariophyceae</taxon>
        <taxon>Bacillariophycidae</taxon>
        <taxon>Bacillariales</taxon>
        <taxon>Bacillariaceae</taxon>
        <taxon>Cylindrotheca</taxon>
    </lineage>
</organism>
<comment type="caution">
    <text evidence="3">The sequence shown here is derived from an EMBL/GenBank/DDBJ whole genome shotgun (WGS) entry which is preliminary data.</text>
</comment>
<keyword evidence="4" id="KW-1185">Reference proteome</keyword>
<evidence type="ECO:0000256" key="1">
    <source>
        <dbReference type="SAM" id="MobiDB-lite"/>
    </source>
</evidence>
<proteinExistence type="predicted"/>
<evidence type="ECO:0000313" key="4">
    <source>
        <dbReference type="Proteomes" id="UP001295423"/>
    </source>
</evidence>
<dbReference type="AlphaFoldDB" id="A0AAD2CGZ2"/>
<keyword evidence="2" id="KW-0472">Membrane</keyword>
<evidence type="ECO:0000256" key="2">
    <source>
        <dbReference type="SAM" id="Phobius"/>
    </source>
</evidence>
<feature type="transmembrane region" description="Helical" evidence="2">
    <location>
        <begin position="247"/>
        <end position="268"/>
    </location>
</feature>
<gene>
    <name evidence="3" type="ORF">CYCCA115_LOCUS2853</name>
</gene>
<keyword evidence="2" id="KW-0812">Transmembrane</keyword>
<accession>A0AAD2CGZ2</accession>
<feature type="compositionally biased region" description="Basic and acidic residues" evidence="1">
    <location>
        <begin position="82"/>
        <end position="91"/>
    </location>
</feature>
<feature type="compositionally biased region" description="Acidic residues" evidence="1">
    <location>
        <begin position="382"/>
        <end position="391"/>
    </location>
</feature>
<dbReference type="EMBL" id="CAKOGP040000224">
    <property type="protein sequence ID" value="CAJ1932471.1"/>
    <property type="molecule type" value="Genomic_DNA"/>
</dbReference>
<feature type="compositionally biased region" description="Basic and acidic residues" evidence="1">
    <location>
        <begin position="341"/>
        <end position="352"/>
    </location>
</feature>
<feature type="region of interest" description="Disordered" evidence="1">
    <location>
        <begin position="1"/>
        <end position="150"/>
    </location>
</feature>
<name>A0AAD2CGZ2_9STRA</name>
<sequence>MSELTGVVNLSNKLTPKWRNMDSVVFDEDSSQDEHDEQRQGDFNISHTASSDFHMKMSDDSENDLPDFLKEPNSEQHALLHSPERTPRDSFPDTPNQPDMWNMTHHHPQYSSSSNHSSNHSSQTKGDGGMNCPETPKTRNTSSTHKSHSAADLLDQIEGPILHVMDRIEDEMEAHAYEDLVPLDIKLAIEGKVFGWTHFTSSFLGHIAFTVGAYLIVFHGFNMIWMQAFYRTTTTTSKIEGESVMEWYWEILRAVLSLWAGAASYRMVRRRRHVWFRAAYGSKAYRQDGARRIRSVRETDRSTRLGKMILSIRHKRVLKTLRKAENRFAKKHHNNVRLRRASLDRTASHDPADGVPDSPSVVEGSPLLSSPTSVTSNNFNTSDDEDDDDMGSDNSYSSSSSGEGSNPNTPTFKKLQKKTFSTMPTEQLESFAHDQVLFPTIQKMPYAHGAYFGAAPFLLSNPHWISILRLLMPDVYVEISRRVVTAPASRLIHWAENNPVVAAYASVHELEYGDSGQTHAIPNLEWDVFLDPKLVQRVQIVLDERDKFLVACRDGSSSIHPKSDRARQILSFYKRELDQRAMAMVDKMLIAHGNLTQLFLEQTGYVKNYNYSRVKRTRRTLGGGIYARQWMAVFAEAMKLGTCYIEEEEGQQKNSTKGRSRKSKSLLDLAESKCPDSTMSESIRLLSKLTKCEKPVGLVLDVKSRHVPKHIWSVAIDTLRKAGIRVEGIASFFVEEIRDVSISCAEPVQELIFCHSAGDLQKACNEGRIRDGDSVFFNAGSLLWDPSPDEVNRLTNFDPNEIKSAYKIQSFGNVEETDESSMSYYSTLQMYKKRFNLRIGLYVQEFAIDEAAISILSQYFNDNTHMFDLGFAWGGINGITVGGIKPGRFTATDGLWNQRHIGELWNDTLFPPRQGQFS</sequence>
<feature type="compositionally biased region" description="Polar residues" evidence="1">
    <location>
        <begin position="41"/>
        <end position="51"/>
    </location>
</feature>
<keyword evidence="2" id="KW-1133">Transmembrane helix</keyword>